<dbReference type="GeneID" id="73343102"/>
<evidence type="ECO:0000313" key="2">
    <source>
        <dbReference type="Proteomes" id="UP000830671"/>
    </source>
</evidence>
<dbReference type="Proteomes" id="UP000830671">
    <property type="component" value="Chromosome 4"/>
</dbReference>
<evidence type="ECO:0000313" key="1">
    <source>
        <dbReference type="EMBL" id="UQC83617.1"/>
    </source>
</evidence>
<name>A0A9Q8WI39_9PEZI</name>
<dbReference type="AlphaFoldDB" id="A0A9Q8WI39"/>
<gene>
    <name evidence="1" type="ORF">CLUP02_09112</name>
</gene>
<sequence length="178" mass="19942">MNSLLSCKLTFFSLSLRDTIQRRGNADDGRYGWLGRRLLRLGALQPGSVAASWAVSIFMPLPLCHHCVHWTFITRTHGSPAEPGCNGGILFLLISISPFRPRCNRSITKLLTKSWCKWPPLLCKSAALRSNKYRGMGSLETLAMTNAGVMFLGRPGCRRDVPTTHPRTPNNPNYFKLR</sequence>
<organism evidence="1 2">
    <name type="scientific">Colletotrichum lupini</name>
    <dbReference type="NCBI Taxonomy" id="145971"/>
    <lineage>
        <taxon>Eukaryota</taxon>
        <taxon>Fungi</taxon>
        <taxon>Dikarya</taxon>
        <taxon>Ascomycota</taxon>
        <taxon>Pezizomycotina</taxon>
        <taxon>Sordariomycetes</taxon>
        <taxon>Hypocreomycetidae</taxon>
        <taxon>Glomerellales</taxon>
        <taxon>Glomerellaceae</taxon>
        <taxon>Colletotrichum</taxon>
        <taxon>Colletotrichum acutatum species complex</taxon>
    </lineage>
</organism>
<accession>A0A9Q8WI39</accession>
<dbReference type="EMBL" id="CP019476">
    <property type="protein sequence ID" value="UQC83617.1"/>
    <property type="molecule type" value="Genomic_DNA"/>
</dbReference>
<keyword evidence="2" id="KW-1185">Reference proteome</keyword>
<protein>
    <submittedName>
        <fullName evidence="1">Uncharacterized protein</fullName>
    </submittedName>
</protein>
<dbReference type="KEGG" id="clup:CLUP02_09112"/>
<dbReference type="RefSeq" id="XP_049145236.1">
    <property type="nucleotide sequence ID" value="XM_049288092.1"/>
</dbReference>
<reference evidence="1" key="1">
    <citation type="journal article" date="2021" name="Mol. Plant Microbe Interact.">
        <title>Complete Genome Sequence of the Plant-Pathogenic Fungus Colletotrichum lupini.</title>
        <authorList>
            <person name="Baroncelli R."/>
            <person name="Pensec F."/>
            <person name="Da Lio D."/>
            <person name="Boufleur T."/>
            <person name="Vicente I."/>
            <person name="Sarrocco S."/>
            <person name="Picot A."/>
            <person name="Baraldi E."/>
            <person name="Sukno S."/>
            <person name="Thon M."/>
            <person name="Le Floch G."/>
        </authorList>
    </citation>
    <scope>NUCLEOTIDE SEQUENCE</scope>
    <source>
        <strain evidence="1">IMI 504893</strain>
    </source>
</reference>
<proteinExistence type="predicted"/>